<accession>A0ABD0JP08</accession>
<dbReference type="SUPFAM" id="SSF81296">
    <property type="entry name" value="E set domains"/>
    <property type="match status" value="1"/>
</dbReference>
<comment type="caution">
    <text evidence="8">The sequence shown here is derived from an EMBL/GenBank/DDBJ whole genome shotgun (WGS) entry which is preliminary data.</text>
</comment>
<keyword evidence="9" id="KW-1185">Reference proteome</keyword>
<proteinExistence type="inferred from homology"/>
<dbReference type="EMBL" id="JACVVK020000366">
    <property type="protein sequence ID" value="KAK7476765.1"/>
    <property type="molecule type" value="Genomic_DNA"/>
</dbReference>
<comment type="function">
    <text evidence="4">Inhibits GDP/GTP exchange reaction of RhoB. Interacts specifically with the GDP- and GTP-bound forms of post-translationally processed Rhob and Rhog proteins, both of which show a growth-regulated expression in mammalian cells. Stimulates the release of the GDP-bound but not the GTP-bound RhoB protein. Also inhibits the GDP/GTP exchange of RhoB but shows less ability to inhibit the dissociation of prebound GTP.</text>
</comment>
<dbReference type="GO" id="GO:0005737">
    <property type="term" value="C:cytoplasm"/>
    <property type="evidence" value="ECO:0007669"/>
    <property type="project" value="UniProtKB-SubCell"/>
</dbReference>
<evidence type="ECO:0000256" key="6">
    <source>
        <dbReference type="ARBA" id="ARBA00080671"/>
    </source>
</evidence>
<name>A0ABD0JP08_9CAEN</name>
<dbReference type="Pfam" id="PF02115">
    <property type="entry name" value="Rho_GDI"/>
    <property type="match status" value="1"/>
</dbReference>
<keyword evidence="3" id="KW-0963">Cytoplasm</keyword>
<organism evidence="8 9">
    <name type="scientific">Batillaria attramentaria</name>
    <dbReference type="NCBI Taxonomy" id="370345"/>
    <lineage>
        <taxon>Eukaryota</taxon>
        <taxon>Metazoa</taxon>
        <taxon>Spiralia</taxon>
        <taxon>Lophotrochozoa</taxon>
        <taxon>Mollusca</taxon>
        <taxon>Gastropoda</taxon>
        <taxon>Caenogastropoda</taxon>
        <taxon>Sorbeoconcha</taxon>
        <taxon>Cerithioidea</taxon>
        <taxon>Batillariidae</taxon>
        <taxon>Batillaria</taxon>
    </lineage>
</organism>
<feature type="region of interest" description="Disordered" evidence="7">
    <location>
        <begin position="1"/>
        <end position="30"/>
    </location>
</feature>
<evidence type="ECO:0000313" key="9">
    <source>
        <dbReference type="Proteomes" id="UP001519460"/>
    </source>
</evidence>
<dbReference type="PANTHER" id="PTHR10980:SF3">
    <property type="entry name" value="LD16419P"/>
    <property type="match status" value="1"/>
</dbReference>
<dbReference type="PANTHER" id="PTHR10980">
    <property type="entry name" value="RHO GDP-DISSOCIATION INHIBITOR"/>
    <property type="match status" value="1"/>
</dbReference>
<dbReference type="AlphaFoldDB" id="A0ABD0JP08"/>
<evidence type="ECO:0000256" key="1">
    <source>
        <dbReference type="ARBA" id="ARBA00004496"/>
    </source>
</evidence>
<dbReference type="FunFam" id="2.70.50.30:FF:000001">
    <property type="entry name" value="Rho GDP-dissociation inhibitor 1"/>
    <property type="match status" value="1"/>
</dbReference>
<dbReference type="PRINTS" id="PR00492">
    <property type="entry name" value="RHOGDI"/>
</dbReference>
<evidence type="ECO:0000256" key="3">
    <source>
        <dbReference type="ARBA" id="ARBA00022490"/>
    </source>
</evidence>
<evidence type="ECO:0000256" key="7">
    <source>
        <dbReference type="SAM" id="MobiDB-lite"/>
    </source>
</evidence>
<dbReference type="InterPro" id="IPR014756">
    <property type="entry name" value="Ig_E-set"/>
</dbReference>
<dbReference type="Proteomes" id="UP001519460">
    <property type="component" value="Unassembled WGS sequence"/>
</dbReference>
<comment type="similarity">
    <text evidence="2">Belongs to the Rho GDI family.</text>
</comment>
<dbReference type="InterPro" id="IPR000406">
    <property type="entry name" value="Rho_GDI"/>
</dbReference>
<evidence type="ECO:0000256" key="4">
    <source>
        <dbReference type="ARBA" id="ARBA00053735"/>
    </source>
</evidence>
<sequence length="202" mass="23003">MAEKNDEVQVPEAEDDDNDNPDYKPPAPKSLDEILQADQEDESLRKYKEALLGSGAAKVVIDPNNPLNVLVKKLAILVDGRPDMEIDLTLPKDQIKHSKIVLKEGVSYRVKIFFHVQREIVAGLKYEQKVYRKGIRVDKGSHMVGSYGPQAEIYAYTAPADDAPSGMMARGDYKVESRFTDDDKHIYLEWEWHLTIKKDWSD</sequence>
<evidence type="ECO:0000256" key="2">
    <source>
        <dbReference type="ARBA" id="ARBA00009758"/>
    </source>
</evidence>
<evidence type="ECO:0000313" key="8">
    <source>
        <dbReference type="EMBL" id="KAK7476765.1"/>
    </source>
</evidence>
<gene>
    <name evidence="8" type="ORF">BaRGS_00031992</name>
</gene>
<comment type="subcellular location">
    <subcellularLocation>
        <location evidence="1">Cytoplasm</location>
    </subcellularLocation>
</comment>
<evidence type="ECO:0000256" key="5">
    <source>
        <dbReference type="ARBA" id="ARBA00073845"/>
    </source>
</evidence>
<dbReference type="InterPro" id="IPR024792">
    <property type="entry name" value="RhoGDI_dom_sf"/>
</dbReference>
<reference evidence="8 9" key="1">
    <citation type="journal article" date="2023" name="Sci. Data">
        <title>Genome assembly of the Korean intertidal mud-creeper Batillaria attramentaria.</title>
        <authorList>
            <person name="Patra A.K."/>
            <person name="Ho P.T."/>
            <person name="Jun S."/>
            <person name="Lee S.J."/>
            <person name="Kim Y."/>
            <person name="Won Y.J."/>
        </authorList>
    </citation>
    <scope>NUCLEOTIDE SEQUENCE [LARGE SCALE GENOMIC DNA]</scope>
    <source>
        <strain evidence="8">Wonlab-2016</strain>
    </source>
</reference>
<protein>
    <recommendedName>
        <fullName evidence="5">Rho GDP-dissociation inhibitor 3</fullName>
    </recommendedName>
    <alternativeName>
        <fullName evidence="6">Rho-GDI gamma</fullName>
    </alternativeName>
</protein>
<dbReference type="GO" id="GO:0005092">
    <property type="term" value="F:GDP-dissociation inhibitor activity"/>
    <property type="evidence" value="ECO:0007669"/>
    <property type="project" value="UniProtKB-ARBA"/>
</dbReference>
<dbReference type="Gene3D" id="2.70.50.30">
    <property type="entry name" value="Coagulation Factor XIII, subunit A, domain 1"/>
    <property type="match status" value="1"/>
</dbReference>